<comment type="caution">
    <text evidence="2">The sequence shown here is derived from an EMBL/GenBank/DDBJ whole genome shotgun (WGS) entry which is preliminary data.</text>
</comment>
<feature type="region of interest" description="Disordered" evidence="1">
    <location>
        <begin position="74"/>
        <end position="101"/>
    </location>
</feature>
<evidence type="ECO:0000313" key="3">
    <source>
        <dbReference type="Proteomes" id="UP000272400"/>
    </source>
</evidence>
<accession>A0A3N1D013</accession>
<organism evidence="2 3">
    <name type="scientific">Actinocorallia herbida</name>
    <dbReference type="NCBI Taxonomy" id="58109"/>
    <lineage>
        <taxon>Bacteria</taxon>
        <taxon>Bacillati</taxon>
        <taxon>Actinomycetota</taxon>
        <taxon>Actinomycetes</taxon>
        <taxon>Streptosporangiales</taxon>
        <taxon>Thermomonosporaceae</taxon>
        <taxon>Actinocorallia</taxon>
    </lineage>
</organism>
<evidence type="ECO:0000256" key="1">
    <source>
        <dbReference type="SAM" id="MobiDB-lite"/>
    </source>
</evidence>
<dbReference type="Proteomes" id="UP000272400">
    <property type="component" value="Unassembled WGS sequence"/>
</dbReference>
<gene>
    <name evidence="2" type="ORF">EDD29_4443</name>
</gene>
<name>A0A3N1D013_9ACTN</name>
<evidence type="ECO:0000313" key="2">
    <source>
        <dbReference type="EMBL" id="ROO86861.1"/>
    </source>
</evidence>
<feature type="compositionally biased region" description="Basic and acidic residues" evidence="1">
    <location>
        <begin position="28"/>
        <end position="39"/>
    </location>
</feature>
<dbReference type="EMBL" id="RJKE01000001">
    <property type="protein sequence ID" value="ROO86861.1"/>
    <property type="molecule type" value="Genomic_DNA"/>
</dbReference>
<keyword evidence="3" id="KW-1185">Reference proteome</keyword>
<feature type="region of interest" description="Disordered" evidence="1">
    <location>
        <begin position="19"/>
        <end position="55"/>
    </location>
</feature>
<sequence length="346" mass="38087">MPPWSDPHVRARLRHAGGALAGIPADAAPHRDTASERTRHPSTVCGPTTPPPSRKILAKHRTARQQAILLVARAARDDRPMDEDDPLSALRHLQPRPSLPDDKTRLLLEAGLEAVTAAFQDRPQSQEMPLAVVWPSQDSVMERYRERVGDRRVTRAVMEYRWKCMPDFYADLFAWALHPSHYAVEQQLSQEAPGVVEAVPDFGDAAFRIARADLDTVFGTPILRIKLLICVSHPVPKAFDESLARFYEAATTWWSGAYASVIAAMGLELRPEIPLRTFATLMTAIEEGLALRYLARPAEFGHDLDALADTLAKGALALLKGSTQNPGDDTTLAAFFTGRLTAPPAP</sequence>
<dbReference type="AlphaFoldDB" id="A0A3N1D013"/>
<protein>
    <submittedName>
        <fullName evidence="2">Uncharacterized protein</fullName>
    </submittedName>
</protein>
<proteinExistence type="predicted"/>
<reference evidence="2 3" key="1">
    <citation type="submission" date="2018-11" db="EMBL/GenBank/DDBJ databases">
        <title>Sequencing the genomes of 1000 actinobacteria strains.</title>
        <authorList>
            <person name="Klenk H.-P."/>
        </authorList>
    </citation>
    <scope>NUCLEOTIDE SEQUENCE [LARGE SCALE GENOMIC DNA]</scope>
    <source>
        <strain evidence="2 3">DSM 44254</strain>
    </source>
</reference>